<feature type="compositionally biased region" description="Basic and acidic residues" evidence="1">
    <location>
        <begin position="194"/>
        <end position="212"/>
    </location>
</feature>
<comment type="caution">
    <text evidence="2">The sequence shown here is derived from an EMBL/GenBank/DDBJ whole genome shotgun (WGS) entry which is preliminary data.</text>
</comment>
<evidence type="ECO:0000256" key="1">
    <source>
        <dbReference type="SAM" id="MobiDB-lite"/>
    </source>
</evidence>
<protein>
    <submittedName>
        <fullName evidence="2">Uncharacterized protein</fullName>
    </submittedName>
</protein>
<dbReference type="AlphaFoldDB" id="A0ABD1YWV6"/>
<gene>
    <name evidence="2" type="ORF">R1flu_006368</name>
</gene>
<evidence type="ECO:0000313" key="2">
    <source>
        <dbReference type="EMBL" id="KAL2634889.1"/>
    </source>
</evidence>
<reference evidence="2 3" key="1">
    <citation type="submission" date="2024-09" db="EMBL/GenBank/DDBJ databases">
        <title>Chromosome-scale assembly of Riccia fluitans.</title>
        <authorList>
            <person name="Paukszto L."/>
            <person name="Sawicki J."/>
            <person name="Karawczyk K."/>
            <person name="Piernik-Szablinska J."/>
            <person name="Szczecinska M."/>
            <person name="Mazdziarz M."/>
        </authorList>
    </citation>
    <scope>NUCLEOTIDE SEQUENCE [LARGE SCALE GENOMIC DNA]</scope>
    <source>
        <strain evidence="2">Rf_01</strain>
        <tissue evidence="2">Aerial parts of the thallus</tissue>
    </source>
</reference>
<feature type="region of interest" description="Disordered" evidence="1">
    <location>
        <begin position="181"/>
        <end position="221"/>
    </location>
</feature>
<name>A0ABD1YWV6_9MARC</name>
<dbReference type="Proteomes" id="UP001605036">
    <property type="component" value="Unassembled WGS sequence"/>
</dbReference>
<accession>A0ABD1YWV6</accession>
<proteinExistence type="predicted"/>
<evidence type="ECO:0000313" key="3">
    <source>
        <dbReference type="Proteomes" id="UP001605036"/>
    </source>
</evidence>
<keyword evidence="3" id="KW-1185">Reference proteome</keyword>
<dbReference type="EMBL" id="JBHFFA010000003">
    <property type="protein sequence ID" value="KAL2634889.1"/>
    <property type="molecule type" value="Genomic_DNA"/>
</dbReference>
<organism evidence="2 3">
    <name type="scientific">Riccia fluitans</name>
    <dbReference type="NCBI Taxonomy" id="41844"/>
    <lineage>
        <taxon>Eukaryota</taxon>
        <taxon>Viridiplantae</taxon>
        <taxon>Streptophyta</taxon>
        <taxon>Embryophyta</taxon>
        <taxon>Marchantiophyta</taxon>
        <taxon>Marchantiopsida</taxon>
        <taxon>Marchantiidae</taxon>
        <taxon>Marchantiales</taxon>
        <taxon>Ricciaceae</taxon>
        <taxon>Riccia</taxon>
    </lineage>
</organism>
<sequence>MHTTLDKYNPRAYLLALVEHNPNKKLVSGQPYEEVLYYKDAALYGPTYHLMTTVAELFWSAGRSNRFLTPMILAYLCGLHGHGYNWAKAILHGLRNKIHFLQSRAHSNEGGKPIPVVWPTFFVHILFGLRRNLFVGTPLVEAEGWPMSTRRPHAEDKQLEEIVHASLEQPVSSQRPEDIPIALPEQPMSSNRPSVEDKERGLPSKKKNKDEGQSSGMRVRFTQPSCPNILTGVTTLQPVSTSGELSESTDAIFVEDLNGTANVDSAAKPPNVSISLPLSTYYHSCNWLTWTASIDGEAIHEGVECCNPTEHISDDQFPFVALCSS</sequence>